<evidence type="ECO:0000313" key="7">
    <source>
        <dbReference type="EMBL" id="SNZ19666.1"/>
    </source>
</evidence>
<dbReference type="AlphaFoldDB" id="A0A285PHQ8"/>
<dbReference type="InterPro" id="IPR051446">
    <property type="entry name" value="HTH_trans_reg/aminotransferase"/>
</dbReference>
<dbReference type="InterPro" id="IPR000524">
    <property type="entry name" value="Tscrpt_reg_HTH_GntR"/>
</dbReference>
<keyword evidence="4" id="KW-0238">DNA-binding</keyword>
<evidence type="ECO:0000256" key="4">
    <source>
        <dbReference type="ARBA" id="ARBA00023125"/>
    </source>
</evidence>
<keyword evidence="5" id="KW-0804">Transcription</keyword>
<dbReference type="GO" id="GO:0003700">
    <property type="term" value="F:DNA-binding transcription factor activity"/>
    <property type="evidence" value="ECO:0007669"/>
    <property type="project" value="InterPro"/>
</dbReference>
<protein>
    <submittedName>
        <fullName evidence="7">Transcriptional regulator, GntR family</fullName>
    </submittedName>
</protein>
<sequence>MSEFGFKKNLFVFEQKGTVKRAKYLDLADTIIDDIKRGRLKPQDKLPGTRTLAQMLNMHRKTIDAAYQELISQGWLEARPSSGTFVAKDLPVILSEGPAPIKETSSFTPTNLADRILFETSDDVVSDGHPDPRLLPQADLANGFRSAVSSLKYAHIKQSADARGLKVLREAISDYLRQERGVSANADEIIVTRGSQMALYLSAMTCFKSGDRIAVEMPGYSQAWRAFEASGAQIVGIPVDENGLSIDALQSMLETGHCFRALYLTPHHHFPTTVSLSPERRVRLLELAKLHDFLIIEDDYDHEYRYVGQPLLPLIAQKDDDLNIIHIGSFSKILFSGFRLGYLVATPTRVQDMARARSFMDRQGDYLVEKAMASLIEEGAIYRHANKARLLYEERLDYLLAGIEEKLSRFVSVERPQGGLAVWIRLKSGQSARRWLNEASLLGLQIPPLDSFYPVAFQKDDGFRLGFADRSEREIDHLLHILQKIAQKLDRTGE</sequence>
<evidence type="ECO:0000313" key="8">
    <source>
        <dbReference type="Proteomes" id="UP000219439"/>
    </source>
</evidence>
<evidence type="ECO:0000256" key="2">
    <source>
        <dbReference type="ARBA" id="ARBA00022898"/>
    </source>
</evidence>
<organism evidence="7 8">
    <name type="scientific">Cohaesibacter gelatinilyticus</name>
    <dbReference type="NCBI Taxonomy" id="372072"/>
    <lineage>
        <taxon>Bacteria</taxon>
        <taxon>Pseudomonadati</taxon>
        <taxon>Pseudomonadota</taxon>
        <taxon>Alphaproteobacteria</taxon>
        <taxon>Hyphomicrobiales</taxon>
        <taxon>Cohaesibacteraceae</taxon>
    </lineage>
</organism>
<dbReference type="Proteomes" id="UP000219439">
    <property type="component" value="Unassembled WGS sequence"/>
</dbReference>
<dbReference type="RefSeq" id="WP_097153995.1">
    <property type="nucleotide sequence ID" value="NZ_OBEL01000002.1"/>
</dbReference>
<dbReference type="PANTHER" id="PTHR46577:SF1">
    <property type="entry name" value="HTH-TYPE TRANSCRIPTIONAL REGULATORY PROTEIN GABR"/>
    <property type="match status" value="1"/>
</dbReference>
<dbReference type="OrthoDB" id="9808770at2"/>
<evidence type="ECO:0000256" key="5">
    <source>
        <dbReference type="ARBA" id="ARBA00023163"/>
    </source>
</evidence>
<dbReference type="Pfam" id="PF00155">
    <property type="entry name" value="Aminotran_1_2"/>
    <property type="match status" value="1"/>
</dbReference>
<dbReference type="PANTHER" id="PTHR46577">
    <property type="entry name" value="HTH-TYPE TRANSCRIPTIONAL REGULATORY PROTEIN GABR"/>
    <property type="match status" value="1"/>
</dbReference>
<dbReference type="CDD" id="cd07377">
    <property type="entry name" value="WHTH_GntR"/>
    <property type="match status" value="1"/>
</dbReference>
<name>A0A285PHQ8_9HYPH</name>
<dbReference type="SMART" id="SM00345">
    <property type="entry name" value="HTH_GNTR"/>
    <property type="match status" value="1"/>
</dbReference>
<keyword evidence="3" id="KW-0805">Transcription regulation</keyword>
<evidence type="ECO:0000256" key="1">
    <source>
        <dbReference type="ARBA" id="ARBA00005384"/>
    </source>
</evidence>
<feature type="domain" description="HTH gntR-type" evidence="6">
    <location>
        <begin position="21"/>
        <end position="89"/>
    </location>
</feature>
<dbReference type="InterPro" id="IPR015421">
    <property type="entry name" value="PyrdxlP-dep_Trfase_major"/>
</dbReference>
<dbReference type="EMBL" id="OBEL01000002">
    <property type="protein sequence ID" value="SNZ19666.1"/>
    <property type="molecule type" value="Genomic_DNA"/>
</dbReference>
<accession>A0A285PHQ8</accession>
<dbReference type="Gene3D" id="3.40.640.10">
    <property type="entry name" value="Type I PLP-dependent aspartate aminotransferase-like (Major domain)"/>
    <property type="match status" value="1"/>
</dbReference>
<dbReference type="InterPro" id="IPR036388">
    <property type="entry name" value="WH-like_DNA-bd_sf"/>
</dbReference>
<evidence type="ECO:0000259" key="6">
    <source>
        <dbReference type="PROSITE" id="PS50949"/>
    </source>
</evidence>
<evidence type="ECO:0000256" key="3">
    <source>
        <dbReference type="ARBA" id="ARBA00023015"/>
    </source>
</evidence>
<gene>
    <name evidence="7" type="ORF">SAMN06265368_2756</name>
</gene>
<reference evidence="7 8" key="1">
    <citation type="submission" date="2017-09" db="EMBL/GenBank/DDBJ databases">
        <authorList>
            <person name="Ehlers B."/>
            <person name="Leendertz F.H."/>
        </authorList>
    </citation>
    <scope>NUCLEOTIDE SEQUENCE [LARGE SCALE GENOMIC DNA]</scope>
    <source>
        <strain evidence="7 8">DSM 18289</strain>
    </source>
</reference>
<dbReference type="GO" id="GO:0030170">
    <property type="term" value="F:pyridoxal phosphate binding"/>
    <property type="evidence" value="ECO:0007669"/>
    <property type="project" value="InterPro"/>
</dbReference>
<dbReference type="SUPFAM" id="SSF53383">
    <property type="entry name" value="PLP-dependent transferases"/>
    <property type="match status" value="1"/>
</dbReference>
<keyword evidence="8" id="KW-1185">Reference proteome</keyword>
<comment type="similarity">
    <text evidence="1">In the C-terminal section; belongs to the class-I pyridoxal-phosphate-dependent aminotransferase family.</text>
</comment>
<dbReference type="InterPro" id="IPR004839">
    <property type="entry name" value="Aminotransferase_I/II_large"/>
</dbReference>
<dbReference type="InterPro" id="IPR036390">
    <property type="entry name" value="WH_DNA-bd_sf"/>
</dbReference>
<dbReference type="SUPFAM" id="SSF46785">
    <property type="entry name" value="Winged helix' DNA-binding domain"/>
    <property type="match status" value="1"/>
</dbReference>
<dbReference type="InterPro" id="IPR015424">
    <property type="entry name" value="PyrdxlP-dep_Trfase"/>
</dbReference>
<dbReference type="PROSITE" id="PS50949">
    <property type="entry name" value="HTH_GNTR"/>
    <property type="match status" value="1"/>
</dbReference>
<dbReference type="Pfam" id="PF00392">
    <property type="entry name" value="GntR"/>
    <property type="match status" value="1"/>
</dbReference>
<proteinExistence type="inferred from homology"/>
<dbReference type="CDD" id="cd00609">
    <property type="entry name" value="AAT_like"/>
    <property type="match status" value="1"/>
</dbReference>
<keyword evidence="2" id="KW-0663">Pyridoxal phosphate</keyword>
<dbReference type="GO" id="GO:0003677">
    <property type="term" value="F:DNA binding"/>
    <property type="evidence" value="ECO:0007669"/>
    <property type="project" value="UniProtKB-KW"/>
</dbReference>
<dbReference type="Gene3D" id="1.10.10.10">
    <property type="entry name" value="Winged helix-like DNA-binding domain superfamily/Winged helix DNA-binding domain"/>
    <property type="match status" value="1"/>
</dbReference>